<sequence length="206" mass="22427">MSEIPTMASPETAELIKTLTRRLTPTDARLNYLTDLLKPMLGVGEPGDRNAFYAASRLIGSTPTFARTVVAAIGRHGSAEAWMDFRNRAPALPVLNLPPIAPHLVGFVYFANPVTAPDVVRIGLSTNLARRMRDLEIETGVEHRLARWFVGTTVDEAVAQLVMADRRIAGKWFATGEATQIPGFLPMGLEAMQQTFGADLLKGRAA</sequence>
<comment type="caution">
    <text evidence="1">The sequence shown here is derived from an EMBL/GenBank/DDBJ whole genome shotgun (WGS) entry which is preliminary data.</text>
</comment>
<protein>
    <submittedName>
        <fullName evidence="1">Uncharacterized protein</fullName>
    </submittedName>
</protein>
<evidence type="ECO:0000313" key="2">
    <source>
        <dbReference type="Proteomes" id="UP000305131"/>
    </source>
</evidence>
<proteinExistence type="predicted"/>
<dbReference type="Proteomes" id="UP000305131">
    <property type="component" value="Unassembled WGS sequence"/>
</dbReference>
<organism evidence="1 2">
    <name type="scientific">Xanthobacter autotrophicus</name>
    <dbReference type="NCBI Taxonomy" id="280"/>
    <lineage>
        <taxon>Bacteria</taxon>
        <taxon>Pseudomonadati</taxon>
        <taxon>Pseudomonadota</taxon>
        <taxon>Alphaproteobacteria</taxon>
        <taxon>Hyphomicrobiales</taxon>
        <taxon>Xanthobacteraceae</taxon>
        <taxon>Xanthobacter</taxon>
    </lineage>
</organism>
<dbReference type="OrthoDB" id="7058011at2"/>
<reference evidence="1 2" key="1">
    <citation type="submission" date="2019-05" db="EMBL/GenBank/DDBJ databases">
        <authorList>
            <person name="Zhou X."/>
        </authorList>
    </citation>
    <scope>NUCLEOTIDE SEQUENCE [LARGE SCALE GENOMIC DNA]</scope>
    <source>
        <strain evidence="1 2">DSM 432</strain>
    </source>
</reference>
<gene>
    <name evidence="1" type="ORF">FBQ73_07180</name>
</gene>
<name>A0A6C1KLD3_XANAU</name>
<accession>A0A6C1KLD3</accession>
<dbReference type="EMBL" id="VAUP01000015">
    <property type="protein sequence ID" value="TLX43874.1"/>
    <property type="molecule type" value="Genomic_DNA"/>
</dbReference>
<dbReference type="RefSeq" id="WP_138398783.1">
    <property type="nucleotide sequence ID" value="NZ_JBAFVI010000001.1"/>
</dbReference>
<dbReference type="AlphaFoldDB" id="A0A6C1KLD3"/>
<evidence type="ECO:0000313" key="1">
    <source>
        <dbReference type="EMBL" id="TLX43874.1"/>
    </source>
</evidence>
<dbReference type="GeneID" id="95773236"/>